<evidence type="ECO:0000256" key="5">
    <source>
        <dbReference type="ARBA" id="ARBA00022840"/>
    </source>
</evidence>
<keyword evidence="5" id="KW-0067">ATP-binding</keyword>
<feature type="domain" description="Carbohydrate kinase PfkB" evidence="6">
    <location>
        <begin position="6"/>
        <end position="302"/>
    </location>
</feature>
<name>A0ABR5AKU5_9BACL</name>
<dbReference type="EMBL" id="JXAK01000008">
    <property type="protein sequence ID" value="KIL41586.1"/>
    <property type="molecule type" value="Genomic_DNA"/>
</dbReference>
<dbReference type="CDD" id="cd01166">
    <property type="entry name" value="KdgK"/>
    <property type="match status" value="1"/>
</dbReference>
<evidence type="ECO:0000256" key="4">
    <source>
        <dbReference type="ARBA" id="ARBA00022777"/>
    </source>
</evidence>
<dbReference type="InterPro" id="IPR002173">
    <property type="entry name" value="Carboh/pur_kinase_PfkB_CS"/>
</dbReference>
<gene>
    <name evidence="7" type="ORF">SD70_06395</name>
</gene>
<dbReference type="InterPro" id="IPR029056">
    <property type="entry name" value="Ribokinase-like"/>
</dbReference>
<dbReference type="SUPFAM" id="SSF53613">
    <property type="entry name" value="Ribokinase-like"/>
    <property type="match status" value="1"/>
</dbReference>
<accession>A0ABR5AKU5</accession>
<evidence type="ECO:0000313" key="8">
    <source>
        <dbReference type="Proteomes" id="UP000031967"/>
    </source>
</evidence>
<evidence type="ECO:0000259" key="6">
    <source>
        <dbReference type="Pfam" id="PF00294"/>
    </source>
</evidence>
<keyword evidence="8" id="KW-1185">Reference proteome</keyword>
<organism evidence="7 8">
    <name type="scientific">Gordoniibacillus kamchatkensis</name>
    <dbReference type="NCBI Taxonomy" id="1590651"/>
    <lineage>
        <taxon>Bacteria</taxon>
        <taxon>Bacillati</taxon>
        <taxon>Bacillota</taxon>
        <taxon>Bacilli</taxon>
        <taxon>Bacillales</taxon>
        <taxon>Paenibacillaceae</taxon>
        <taxon>Gordoniibacillus</taxon>
    </lineage>
</organism>
<keyword evidence="4" id="KW-0418">Kinase</keyword>
<evidence type="ECO:0000313" key="7">
    <source>
        <dbReference type="EMBL" id="KIL41586.1"/>
    </source>
</evidence>
<protein>
    <submittedName>
        <fullName evidence="7">2-dehydro-3-deoxygluconokinase</fullName>
    </submittedName>
</protein>
<reference evidence="7 8" key="1">
    <citation type="submission" date="2014-12" db="EMBL/GenBank/DDBJ databases">
        <title>Draft genome sequence of Paenibacillus kamchatkensis strain B-2647.</title>
        <authorList>
            <person name="Karlyshev A.V."/>
            <person name="Kudryashova E.B."/>
        </authorList>
    </citation>
    <scope>NUCLEOTIDE SEQUENCE [LARGE SCALE GENOMIC DNA]</scope>
    <source>
        <strain evidence="7 8">VKM B-2647</strain>
    </source>
</reference>
<keyword evidence="2" id="KW-0808">Transferase</keyword>
<dbReference type="Pfam" id="PF00294">
    <property type="entry name" value="PfkB"/>
    <property type="match status" value="1"/>
</dbReference>
<evidence type="ECO:0000256" key="2">
    <source>
        <dbReference type="ARBA" id="ARBA00022679"/>
    </source>
</evidence>
<dbReference type="PROSITE" id="PS00584">
    <property type="entry name" value="PFKB_KINASES_2"/>
    <property type="match status" value="1"/>
</dbReference>
<sequence length="321" mass="34879">MNKLDTVTFGEAMAMFVADELGELQHVSRFTRRLAGAETNVAIGMARLGLRSGFVSRVGNDAFGQYIKNKLLSEKVNMDCIRTDEVNPTGFQLKSRIDDGDPEVQYFRKRSAASHMGPGNLNRDYFLSSRHLHMTGIPLAISPSTREFALEALRLMKQAGRTISFDPNLRPSLWSSREEMIAVTNAVACEADWVMPGIEEAELLIGTRDVNAISDYYLQRGAKLVVIKLGPEGAYYRSQSEVGIAAGFKVAKVVDTVGAGDGFAVGLISGLLLGKPIVESVIRGNAIGAMAVQTYGDHEGYPEEAALASFLEHNKQGVICS</sequence>
<evidence type="ECO:0000256" key="3">
    <source>
        <dbReference type="ARBA" id="ARBA00022741"/>
    </source>
</evidence>
<dbReference type="InterPro" id="IPR011611">
    <property type="entry name" value="PfkB_dom"/>
</dbReference>
<comment type="similarity">
    <text evidence="1">Belongs to the carbohydrate kinase PfkB family.</text>
</comment>
<dbReference type="PANTHER" id="PTHR43085:SF1">
    <property type="entry name" value="PSEUDOURIDINE KINASE-RELATED"/>
    <property type="match status" value="1"/>
</dbReference>
<comment type="caution">
    <text evidence="7">The sequence shown here is derived from an EMBL/GenBank/DDBJ whole genome shotgun (WGS) entry which is preliminary data.</text>
</comment>
<proteinExistence type="inferred from homology"/>
<dbReference type="Gene3D" id="3.40.1190.20">
    <property type="match status" value="1"/>
</dbReference>
<dbReference type="PANTHER" id="PTHR43085">
    <property type="entry name" value="HEXOKINASE FAMILY MEMBER"/>
    <property type="match status" value="1"/>
</dbReference>
<dbReference type="RefSeq" id="WP_041046872.1">
    <property type="nucleotide sequence ID" value="NZ_JXAK01000008.1"/>
</dbReference>
<evidence type="ECO:0000256" key="1">
    <source>
        <dbReference type="ARBA" id="ARBA00010688"/>
    </source>
</evidence>
<dbReference type="InterPro" id="IPR050306">
    <property type="entry name" value="PfkB_Carbo_kinase"/>
</dbReference>
<keyword evidence="3" id="KW-0547">Nucleotide-binding</keyword>
<dbReference type="Proteomes" id="UP000031967">
    <property type="component" value="Unassembled WGS sequence"/>
</dbReference>